<dbReference type="Proteomes" id="UP000265926">
    <property type="component" value="Unassembled WGS sequence"/>
</dbReference>
<gene>
    <name evidence="2" type="ORF">D1614_13360</name>
</gene>
<feature type="transmembrane region" description="Helical" evidence="1">
    <location>
        <begin position="21"/>
        <end position="43"/>
    </location>
</feature>
<evidence type="ECO:0000256" key="1">
    <source>
        <dbReference type="SAM" id="Phobius"/>
    </source>
</evidence>
<organism evidence="2 3">
    <name type="scientific">Maribellus luteus</name>
    <dbReference type="NCBI Taxonomy" id="2305463"/>
    <lineage>
        <taxon>Bacteria</taxon>
        <taxon>Pseudomonadati</taxon>
        <taxon>Bacteroidota</taxon>
        <taxon>Bacteroidia</taxon>
        <taxon>Marinilabiliales</taxon>
        <taxon>Prolixibacteraceae</taxon>
        <taxon>Maribellus</taxon>
    </lineage>
</organism>
<dbReference type="PANTHER" id="PTHR31876:SF26">
    <property type="entry name" value="PROTEIN LIKE COV 2"/>
    <property type="match status" value="1"/>
</dbReference>
<accession>A0A399SY46</accession>
<proteinExistence type="predicted"/>
<keyword evidence="1" id="KW-0472">Membrane</keyword>
<name>A0A399SY46_9BACT</name>
<reference evidence="2 3" key="1">
    <citation type="submission" date="2018-08" db="EMBL/GenBank/DDBJ databases">
        <title>Pallidiluteibacterium maritimus gen. nov., sp. nov., isolated from coastal sediment.</title>
        <authorList>
            <person name="Zhou L.Y."/>
        </authorList>
    </citation>
    <scope>NUCLEOTIDE SEQUENCE [LARGE SCALE GENOMIC DNA]</scope>
    <source>
        <strain evidence="2 3">XSD2</strain>
    </source>
</reference>
<dbReference type="InterPro" id="IPR007462">
    <property type="entry name" value="COV1-like"/>
</dbReference>
<dbReference type="Pfam" id="PF04367">
    <property type="entry name" value="DUF502"/>
    <property type="match status" value="1"/>
</dbReference>
<feature type="transmembrane region" description="Helical" evidence="1">
    <location>
        <begin position="63"/>
        <end position="84"/>
    </location>
</feature>
<protein>
    <submittedName>
        <fullName evidence="2">DUF502 domain-containing protein</fullName>
    </submittedName>
</protein>
<dbReference type="PANTHER" id="PTHR31876">
    <property type="entry name" value="COV-LIKE PROTEIN 1"/>
    <property type="match status" value="1"/>
</dbReference>
<keyword evidence="3" id="KW-1185">Reference proteome</keyword>
<evidence type="ECO:0000313" key="2">
    <source>
        <dbReference type="EMBL" id="RIJ47572.1"/>
    </source>
</evidence>
<keyword evidence="1" id="KW-0812">Transmembrane</keyword>
<evidence type="ECO:0000313" key="3">
    <source>
        <dbReference type="Proteomes" id="UP000265926"/>
    </source>
</evidence>
<dbReference type="OrthoDB" id="9789516at2"/>
<sequence>MFVKNGVLSQNGIIIRNMKKLGSYFFQGVLLVAPVAIIIYILYTVFVTVDGWLASNLKPVIGVHIPGLGIVILVVSLTILGFIGQTALVSPIKRLGETFIKQIPLLNLLYTSLKDLFSAFVGNEKKFNVPVKVHFNKENNLWKLGFITKDSLDEFELKDMTAVYFPHSYNFSGELYLVPAERVEKLSISPAEVMKFVVSGGVTRISQLNE</sequence>
<dbReference type="EMBL" id="QWGR01000007">
    <property type="protein sequence ID" value="RIJ47572.1"/>
    <property type="molecule type" value="Genomic_DNA"/>
</dbReference>
<comment type="caution">
    <text evidence="2">The sequence shown here is derived from an EMBL/GenBank/DDBJ whole genome shotgun (WGS) entry which is preliminary data.</text>
</comment>
<keyword evidence="1" id="KW-1133">Transmembrane helix</keyword>
<dbReference type="AlphaFoldDB" id="A0A399SY46"/>